<evidence type="ECO:0000313" key="3">
    <source>
        <dbReference type="Proteomes" id="UP000078561"/>
    </source>
</evidence>
<dbReference type="OrthoDB" id="661148at2759"/>
<dbReference type="InterPro" id="IPR013783">
    <property type="entry name" value="Ig-like_fold"/>
</dbReference>
<name>A0A168MSU0_ABSGL</name>
<protein>
    <recommendedName>
        <fullName evidence="1">Nbr1 FW domain-containing protein</fullName>
    </recommendedName>
</protein>
<dbReference type="Proteomes" id="UP000078561">
    <property type="component" value="Unassembled WGS sequence"/>
</dbReference>
<proteinExistence type="predicted"/>
<dbReference type="EMBL" id="LT552482">
    <property type="protein sequence ID" value="SAL99128.1"/>
    <property type="molecule type" value="Genomic_DNA"/>
</dbReference>
<keyword evidence="3" id="KW-1185">Reference proteome</keyword>
<accession>A0A168MSU0</accession>
<dbReference type="InterPro" id="IPR032350">
    <property type="entry name" value="Nbr1_FW"/>
</dbReference>
<sequence>MIRIAKVALENTADYHTFEFFEHTTIVEFRKQIRDSLELGAIHFDLLGTDGDGDITFVSTMKDLQENCSDVTLRLHLAKKNGNPSKTEETLDPASSSTILPQLKVDLQGTPIKSYPFCHHQHHHHHKHYCAHSSNDASFQRPRSGIQSAELVDDEPDTPIILNPGQQFKKTWTLRNDGQVHWPADSMLIGWWSGSSQPFACRCMRLPLPGQAVSLTVETSAPSTRGLYYATLYLFSPEGMIFRCRPPRALDVIASGEDSR</sequence>
<reference evidence="2" key="1">
    <citation type="submission" date="2016-04" db="EMBL/GenBank/DDBJ databases">
        <authorList>
            <person name="Evans L.H."/>
            <person name="Alamgir A."/>
            <person name="Owens N."/>
            <person name="Weber N.D."/>
            <person name="Virtaneva K."/>
            <person name="Barbian K."/>
            <person name="Babar A."/>
            <person name="Rosenke K."/>
        </authorList>
    </citation>
    <scope>NUCLEOTIDE SEQUENCE [LARGE SCALE GENOMIC DNA]</scope>
    <source>
        <strain evidence="2">CBS 101.48</strain>
    </source>
</reference>
<evidence type="ECO:0000259" key="1">
    <source>
        <dbReference type="Pfam" id="PF16158"/>
    </source>
</evidence>
<dbReference type="AlphaFoldDB" id="A0A168MSU0"/>
<evidence type="ECO:0000313" key="2">
    <source>
        <dbReference type="EMBL" id="SAL99128.1"/>
    </source>
</evidence>
<organism evidence="2">
    <name type="scientific">Absidia glauca</name>
    <name type="common">Pin mould</name>
    <dbReference type="NCBI Taxonomy" id="4829"/>
    <lineage>
        <taxon>Eukaryota</taxon>
        <taxon>Fungi</taxon>
        <taxon>Fungi incertae sedis</taxon>
        <taxon>Mucoromycota</taxon>
        <taxon>Mucoromycotina</taxon>
        <taxon>Mucoromycetes</taxon>
        <taxon>Mucorales</taxon>
        <taxon>Cunninghamellaceae</taxon>
        <taxon>Absidia</taxon>
    </lineage>
</organism>
<dbReference type="Gene3D" id="2.60.40.10">
    <property type="entry name" value="Immunoglobulins"/>
    <property type="match status" value="1"/>
</dbReference>
<dbReference type="Pfam" id="PF16158">
    <property type="entry name" value="N_BRCA1_IG"/>
    <property type="match status" value="1"/>
</dbReference>
<dbReference type="InParanoid" id="A0A168MSU0"/>
<gene>
    <name evidence="2" type="primary">ABSGL_04709.1 scaffold 5764</name>
</gene>
<feature type="domain" description="Nbr1 FW" evidence="1">
    <location>
        <begin position="162"/>
        <end position="242"/>
    </location>
</feature>